<dbReference type="EMBL" id="FOJG01000002">
    <property type="protein sequence ID" value="SEW52417.1"/>
    <property type="molecule type" value="Genomic_DNA"/>
</dbReference>
<evidence type="ECO:0000313" key="2">
    <source>
        <dbReference type="EMBL" id="SEW52417.1"/>
    </source>
</evidence>
<protein>
    <submittedName>
        <fullName evidence="2">Uncharacterized protein</fullName>
    </submittedName>
</protein>
<feature type="transmembrane region" description="Helical" evidence="1">
    <location>
        <begin position="72"/>
        <end position="91"/>
    </location>
</feature>
<keyword evidence="1" id="KW-0472">Membrane</keyword>
<sequence>MRWIRFLLKVAFICNLCFIISEILRITAYDHSFDNVVNHILVLGVGIAFPLNGLICILTGVFLLLKKIQWKTLPPWLYLLNIAILIFQLIVNY</sequence>
<keyword evidence="1" id="KW-1133">Transmembrane helix</keyword>
<dbReference type="AlphaFoldDB" id="A0A1I0S8M1"/>
<feature type="transmembrane region" description="Helical" evidence="1">
    <location>
        <begin position="40"/>
        <end position="65"/>
    </location>
</feature>
<keyword evidence="1" id="KW-0812">Transmembrane</keyword>
<evidence type="ECO:0000256" key="1">
    <source>
        <dbReference type="SAM" id="Phobius"/>
    </source>
</evidence>
<accession>A0A1I0S8M1</accession>
<gene>
    <name evidence="2" type="ORF">SAMN04488122_4814</name>
</gene>
<dbReference type="STRING" id="29529.SAMN04488122_4814"/>
<keyword evidence="3" id="KW-1185">Reference proteome</keyword>
<evidence type="ECO:0000313" key="3">
    <source>
        <dbReference type="Proteomes" id="UP000199310"/>
    </source>
</evidence>
<name>A0A1I0S8M1_9BACT</name>
<dbReference type="Proteomes" id="UP000199310">
    <property type="component" value="Unassembled WGS sequence"/>
</dbReference>
<proteinExistence type="predicted"/>
<organism evidence="2 3">
    <name type="scientific">Chitinophaga arvensicola</name>
    <dbReference type="NCBI Taxonomy" id="29529"/>
    <lineage>
        <taxon>Bacteria</taxon>
        <taxon>Pseudomonadati</taxon>
        <taxon>Bacteroidota</taxon>
        <taxon>Chitinophagia</taxon>
        <taxon>Chitinophagales</taxon>
        <taxon>Chitinophagaceae</taxon>
        <taxon>Chitinophaga</taxon>
    </lineage>
</organism>
<feature type="transmembrane region" description="Helical" evidence="1">
    <location>
        <begin position="7"/>
        <end position="28"/>
    </location>
</feature>
<reference evidence="3" key="1">
    <citation type="submission" date="2016-10" db="EMBL/GenBank/DDBJ databases">
        <authorList>
            <person name="Varghese N."/>
            <person name="Submissions S."/>
        </authorList>
    </citation>
    <scope>NUCLEOTIDE SEQUENCE [LARGE SCALE GENOMIC DNA]</scope>
    <source>
        <strain evidence="3">DSM 3695</strain>
    </source>
</reference>